<protein>
    <submittedName>
        <fullName evidence="1">Uncharacterized protein</fullName>
    </submittedName>
</protein>
<dbReference type="EMBL" id="CAQQ02023903">
    <property type="status" value="NOT_ANNOTATED_CDS"/>
    <property type="molecule type" value="Genomic_DNA"/>
</dbReference>
<dbReference type="HOGENOM" id="CLU_1798658_0_0_1"/>
<dbReference type="Proteomes" id="UP000015102">
    <property type="component" value="Unassembled WGS sequence"/>
</dbReference>
<organism evidence="1 2">
    <name type="scientific">Megaselia scalaris</name>
    <name type="common">Humpbacked fly</name>
    <name type="synonym">Phora scalaris</name>
    <dbReference type="NCBI Taxonomy" id="36166"/>
    <lineage>
        <taxon>Eukaryota</taxon>
        <taxon>Metazoa</taxon>
        <taxon>Ecdysozoa</taxon>
        <taxon>Arthropoda</taxon>
        <taxon>Hexapoda</taxon>
        <taxon>Insecta</taxon>
        <taxon>Pterygota</taxon>
        <taxon>Neoptera</taxon>
        <taxon>Endopterygota</taxon>
        <taxon>Diptera</taxon>
        <taxon>Brachycera</taxon>
        <taxon>Muscomorpha</taxon>
        <taxon>Platypezoidea</taxon>
        <taxon>Phoridae</taxon>
        <taxon>Megaseliini</taxon>
        <taxon>Megaselia</taxon>
    </lineage>
</organism>
<name>T1GVL2_MEGSC</name>
<sequence length="144" mass="16429">MSHRESDTKAPIPAQTKFSVLAGKLINSTLDSEAKKKKSRDRLFLQTQFTRKLHKWSITHDKSIISERILVNNICGGLIDFGDSLSLPRVCPNLNTISRFYKQNNQLKNTVACSDSWHSLELHARKTTAWPEKEKQQVLILKAV</sequence>
<keyword evidence="2" id="KW-1185">Reference proteome</keyword>
<proteinExistence type="predicted"/>
<evidence type="ECO:0000313" key="2">
    <source>
        <dbReference type="Proteomes" id="UP000015102"/>
    </source>
</evidence>
<dbReference type="AlphaFoldDB" id="T1GVL2"/>
<reference evidence="2" key="1">
    <citation type="submission" date="2013-02" db="EMBL/GenBank/DDBJ databases">
        <authorList>
            <person name="Hughes D."/>
        </authorList>
    </citation>
    <scope>NUCLEOTIDE SEQUENCE</scope>
    <source>
        <strain>Durham</strain>
        <strain evidence="2">NC isolate 2 -- Noor lab</strain>
    </source>
</reference>
<dbReference type="EMBL" id="CAQQ02023904">
    <property type="status" value="NOT_ANNOTATED_CDS"/>
    <property type="molecule type" value="Genomic_DNA"/>
</dbReference>
<evidence type="ECO:0000313" key="1">
    <source>
        <dbReference type="EnsemblMetazoa" id="MESCA007822-PA"/>
    </source>
</evidence>
<accession>T1GVL2</accession>
<dbReference type="EnsemblMetazoa" id="MESCA007822-RA">
    <property type="protein sequence ID" value="MESCA007822-PA"/>
    <property type="gene ID" value="MESCA007822"/>
</dbReference>
<reference evidence="1" key="2">
    <citation type="submission" date="2015-06" db="UniProtKB">
        <authorList>
            <consortium name="EnsemblMetazoa"/>
        </authorList>
    </citation>
    <scope>IDENTIFICATION</scope>
</reference>